<evidence type="ECO:0000256" key="1">
    <source>
        <dbReference type="ARBA" id="ARBA00010587"/>
    </source>
</evidence>
<evidence type="ECO:0000256" key="4">
    <source>
        <dbReference type="ARBA" id="ARBA00023004"/>
    </source>
</evidence>
<evidence type="ECO:0000313" key="6">
    <source>
        <dbReference type="EMBL" id="OAN46613.1"/>
    </source>
</evidence>
<dbReference type="InterPro" id="IPR012312">
    <property type="entry name" value="Hemerythrin-like"/>
</dbReference>
<keyword evidence="2" id="KW-0561">Oxygen transport</keyword>
<comment type="caution">
    <text evidence="6">The sequence shown here is derived from an EMBL/GenBank/DDBJ whole genome shotgun (WGS) entry which is preliminary data.</text>
</comment>
<dbReference type="GO" id="GO:0046872">
    <property type="term" value="F:metal ion binding"/>
    <property type="evidence" value="ECO:0007669"/>
    <property type="project" value="UniProtKB-KW"/>
</dbReference>
<evidence type="ECO:0000259" key="5">
    <source>
        <dbReference type="Pfam" id="PF01814"/>
    </source>
</evidence>
<comment type="similarity">
    <text evidence="1">Belongs to the hemerythrin family.</text>
</comment>
<dbReference type="AlphaFoldDB" id="A0A178MDJ9"/>
<dbReference type="NCBIfam" id="TIGR02481">
    <property type="entry name" value="hemeryth_dom"/>
    <property type="match status" value="1"/>
</dbReference>
<dbReference type="InterPro" id="IPR050669">
    <property type="entry name" value="Hemerythrin"/>
</dbReference>
<dbReference type="InterPro" id="IPR035938">
    <property type="entry name" value="Hemerythrin-like_sf"/>
</dbReference>
<gene>
    <name evidence="6" type="ORF">A6A04_05735</name>
</gene>
<sequence length="143" mass="16589">MNYDFWGVGVPVIEWDESLSVGDEEMDRHHRRLLEMLCRLHAVMRTVDANTAVGQVLADLLAYTEFHFDEEEKCMRRVGFPRLEAHRESHAALTGAVLSMKADYDQEPGSLLAEELFEFLSDWLLRHIKAEDMAYKPYMLKAN</sequence>
<protein>
    <recommendedName>
        <fullName evidence="5">Hemerythrin-like domain-containing protein</fullName>
    </recommendedName>
</protein>
<accession>A0A178MDJ9</accession>
<dbReference type="EMBL" id="LWQT01000088">
    <property type="protein sequence ID" value="OAN46613.1"/>
    <property type="molecule type" value="Genomic_DNA"/>
</dbReference>
<reference evidence="6 7" key="1">
    <citation type="submission" date="2016-04" db="EMBL/GenBank/DDBJ databases">
        <title>Draft genome sequence of freshwater magnetotactic bacteria Magnetospirillum marisnigri SP-1 and Magnetospirillum moscoviense BB-1.</title>
        <authorList>
            <person name="Koziaeva V."/>
            <person name="Dziuba M.V."/>
            <person name="Ivanov T.M."/>
            <person name="Kuznetsov B."/>
            <person name="Grouzdev D.S."/>
        </authorList>
    </citation>
    <scope>NUCLEOTIDE SEQUENCE [LARGE SCALE GENOMIC DNA]</scope>
    <source>
        <strain evidence="6 7">SP-1</strain>
    </source>
</reference>
<keyword evidence="2" id="KW-0813">Transport</keyword>
<dbReference type="STRING" id="1285242.A6A04_05735"/>
<dbReference type="NCBIfam" id="NF033749">
    <property type="entry name" value="bact_hemeryth"/>
    <property type="match status" value="1"/>
</dbReference>
<dbReference type="SUPFAM" id="SSF47188">
    <property type="entry name" value="Hemerythrin-like"/>
    <property type="match status" value="1"/>
</dbReference>
<dbReference type="OrthoDB" id="7305302at2"/>
<dbReference type="GO" id="GO:0005344">
    <property type="term" value="F:oxygen carrier activity"/>
    <property type="evidence" value="ECO:0007669"/>
    <property type="project" value="UniProtKB-KW"/>
</dbReference>
<dbReference type="CDD" id="cd12107">
    <property type="entry name" value="Hemerythrin"/>
    <property type="match status" value="1"/>
</dbReference>
<dbReference type="InterPro" id="IPR012827">
    <property type="entry name" value="Hemerythrin_metal-bd"/>
</dbReference>
<dbReference type="InterPro" id="IPR016131">
    <property type="entry name" value="Haemerythrin_Fe_BS"/>
</dbReference>
<dbReference type="PANTHER" id="PTHR37164">
    <property type="entry name" value="BACTERIOHEMERYTHRIN"/>
    <property type="match status" value="1"/>
</dbReference>
<organism evidence="6 7">
    <name type="scientific">Paramagnetospirillum marisnigri</name>
    <dbReference type="NCBI Taxonomy" id="1285242"/>
    <lineage>
        <taxon>Bacteria</taxon>
        <taxon>Pseudomonadati</taxon>
        <taxon>Pseudomonadota</taxon>
        <taxon>Alphaproteobacteria</taxon>
        <taxon>Rhodospirillales</taxon>
        <taxon>Magnetospirillaceae</taxon>
        <taxon>Paramagnetospirillum</taxon>
    </lineage>
</organism>
<dbReference type="PROSITE" id="PS00550">
    <property type="entry name" value="HEMERYTHRINS"/>
    <property type="match status" value="1"/>
</dbReference>
<keyword evidence="7" id="KW-1185">Reference proteome</keyword>
<keyword evidence="4" id="KW-0408">Iron</keyword>
<feature type="domain" description="Hemerythrin-like" evidence="5">
    <location>
        <begin position="22"/>
        <end position="138"/>
    </location>
</feature>
<evidence type="ECO:0000256" key="3">
    <source>
        <dbReference type="ARBA" id="ARBA00022723"/>
    </source>
</evidence>
<keyword evidence="3" id="KW-0479">Metal-binding</keyword>
<dbReference type="Pfam" id="PF01814">
    <property type="entry name" value="Hemerythrin"/>
    <property type="match status" value="1"/>
</dbReference>
<dbReference type="PANTHER" id="PTHR37164:SF1">
    <property type="entry name" value="BACTERIOHEMERYTHRIN"/>
    <property type="match status" value="1"/>
</dbReference>
<proteinExistence type="inferred from homology"/>
<dbReference type="Gene3D" id="1.20.120.50">
    <property type="entry name" value="Hemerythrin-like"/>
    <property type="match status" value="1"/>
</dbReference>
<dbReference type="Proteomes" id="UP000078428">
    <property type="component" value="Unassembled WGS sequence"/>
</dbReference>
<name>A0A178MDJ9_9PROT</name>
<evidence type="ECO:0000256" key="2">
    <source>
        <dbReference type="ARBA" id="ARBA00022621"/>
    </source>
</evidence>
<evidence type="ECO:0000313" key="7">
    <source>
        <dbReference type="Proteomes" id="UP000078428"/>
    </source>
</evidence>